<feature type="region of interest" description="Disordered" evidence="3">
    <location>
        <begin position="77"/>
        <end position="100"/>
    </location>
</feature>
<dbReference type="GO" id="GO:0003735">
    <property type="term" value="F:structural constituent of ribosome"/>
    <property type="evidence" value="ECO:0007669"/>
    <property type="project" value="InterPro"/>
</dbReference>
<feature type="domain" description="Large ribosomal subunit protein uL6 N-terminal" evidence="4">
    <location>
        <begin position="3"/>
        <end position="57"/>
    </location>
</feature>
<evidence type="ECO:0000256" key="3">
    <source>
        <dbReference type="SAM" id="MobiDB-lite"/>
    </source>
</evidence>
<dbReference type="InterPro" id="IPR041997">
    <property type="entry name" value="Ribosomal_eL6_KOW"/>
</dbReference>
<reference evidence="5 6" key="1">
    <citation type="submission" date="2015-01" db="EMBL/GenBank/DDBJ databases">
        <title>Genome of allotetraploid Gossypium barbadense reveals genomic plasticity and fiber elongation in cotton evolution.</title>
        <authorList>
            <person name="Chen X."/>
            <person name="Liu X."/>
            <person name="Zhao B."/>
            <person name="Zheng H."/>
            <person name="Hu Y."/>
            <person name="Lu G."/>
            <person name="Yang C."/>
            <person name="Chen J."/>
            <person name="Shan C."/>
            <person name="Zhang L."/>
            <person name="Zhou Y."/>
            <person name="Wang L."/>
            <person name="Guo W."/>
            <person name="Bai Y."/>
            <person name="Ruan J."/>
            <person name="Shangguan X."/>
            <person name="Mao Y."/>
            <person name="Jiang J."/>
            <person name="Zhu Y."/>
            <person name="Lei J."/>
            <person name="Kang H."/>
            <person name="Chen S."/>
            <person name="He X."/>
            <person name="Wang R."/>
            <person name="Wang Y."/>
            <person name="Chen J."/>
            <person name="Wang L."/>
            <person name="Yu S."/>
            <person name="Wang B."/>
            <person name="Wei J."/>
            <person name="Song S."/>
            <person name="Lu X."/>
            <person name="Gao Z."/>
            <person name="Gu W."/>
            <person name="Deng X."/>
            <person name="Ma D."/>
            <person name="Wang S."/>
            <person name="Liang W."/>
            <person name="Fang L."/>
            <person name="Cai C."/>
            <person name="Zhu X."/>
            <person name="Zhou B."/>
            <person name="Zhang Y."/>
            <person name="Chen Z."/>
            <person name="Xu S."/>
            <person name="Zhu R."/>
            <person name="Wang S."/>
            <person name="Zhang T."/>
            <person name="Zhao G."/>
        </authorList>
    </citation>
    <scope>NUCLEOTIDE SEQUENCE [LARGE SCALE GENOMIC DNA]</scope>
    <source>
        <strain evidence="6">cv. Xinhai21</strain>
        <tissue evidence="5">Leaf</tissue>
    </source>
</reference>
<evidence type="ECO:0000313" key="6">
    <source>
        <dbReference type="Proteomes" id="UP000239757"/>
    </source>
</evidence>
<dbReference type="InterPro" id="IPR008991">
    <property type="entry name" value="Translation_prot_SH3-like_sf"/>
</dbReference>
<dbReference type="OrthoDB" id="2436667at2759"/>
<dbReference type="Proteomes" id="UP000239757">
    <property type="component" value="Unassembled WGS sequence"/>
</dbReference>
<proteinExistence type="predicted"/>
<gene>
    <name evidence="5" type="ORF">GOBAR_AA02664</name>
</gene>
<dbReference type="SUPFAM" id="SSF50104">
    <property type="entry name" value="Translation proteins SH3-like domain"/>
    <property type="match status" value="1"/>
</dbReference>
<dbReference type="EMBL" id="KZ662887">
    <property type="protein sequence ID" value="PPS17915.1"/>
    <property type="molecule type" value="Genomic_DNA"/>
</dbReference>
<dbReference type="Pfam" id="PF03868">
    <property type="entry name" value="Ribosomal_L6e_N"/>
    <property type="match status" value="1"/>
</dbReference>
<feature type="compositionally biased region" description="Polar residues" evidence="3">
    <location>
        <begin position="86"/>
        <end position="100"/>
    </location>
</feature>
<evidence type="ECO:0000256" key="1">
    <source>
        <dbReference type="ARBA" id="ARBA00022980"/>
    </source>
</evidence>
<sequence length="230" mass="26010">MAAKRKTPVKTRNPDLIRGVGKYSRSKMYHKRGLWAIKAKHGGVFPRHDPKPKAPVAPEKAPKFYPAEDVKKPLLNKRKPKPTKLSMRSSNCSKNPKQAKTFSPHPQGIYICILWLMAIGYHYINGVPLRRVNQSYVIANSTKVDISGVNVEKYDDKYFAKEVEKKKKGGGEFFEAEKEDKKTLPDEKKEDQKAVDASLIKSIEGVADLKAYLAARFSLKSGMKPHELVF</sequence>
<dbReference type="GO" id="GO:0022625">
    <property type="term" value="C:cytosolic large ribosomal subunit"/>
    <property type="evidence" value="ECO:0007669"/>
    <property type="project" value="TreeGrafter"/>
</dbReference>
<protein>
    <recommendedName>
        <fullName evidence="4">Large ribosomal subunit protein uL6 N-terminal domain-containing protein</fullName>
    </recommendedName>
</protein>
<accession>A0A2P5YQP2</accession>
<dbReference type="CDD" id="cd13156">
    <property type="entry name" value="KOW_RPL6"/>
    <property type="match status" value="1"/>
</dbReference>
<dbReference type="GO" id="GO:0003723">
    <property type="term" value="F:RNA binding"/>
    <property type="evidence" value="ECO:0007669"/>
    <property type="project" value="TreeGrafter"/>
</dbReference>
<dbReference type="InterPro" id="IPR000915">
    <property type="entry name" value="60S_ribosomal_eL6"/>
</dbReference>
<evidence type="ECO:0000256" key="2">
    <source>
        <dbReference type="ARBA" id="ARBA00023274"/>
    </source>
</evidence>
<name>A0A2P5YQP2_GOSBA</name>
<keyword evidence="1" id="KW-0689">Ribosomal protein</keyword>
<dbReference type="Pfam" id="PF01159">
    <property type="entry name" value="Ribosomal_L6e"/>
    <property type="match status" value="1"/>
</dbReference>
<dbReference type="InterPro" id="IPR005568">
    <property type="entry name" value="Ribosomal_uL6_N"/>
</dbReference>
<keyword evidence="2" id="KW-0687">Ribonucleoprotein</keyword>
<dbReference type="PANTHER" id="PTHR10715">
    <property type="entry name" value="60S RIBOSOMAL PROTEIN L6"/>
    <property type="match status" value="1"/>
</dbReference>
<organism evidence="5 6">
    <name type="scientific">Gossypium barbadense</name>
    <name type="common">Sea Island cotton</name>
    <name type="synonym">Hibiscus barbadensis</name>
    <dbReference type="NCBI Taxonomy" id="3634"/>
    <lineage>
        <taxon>Eukaryota</taxon>
        <taxon>Viridiplantae</taxon>
        <taxon>Streptophyta</taxon>
        <taxon>Embryophyta</taxon>
        <taxon>Tracheophyta</taxon>
        <taxon>Spermatophyta</taxon>
        <taxon>Magnoliopsida</taxon>
        <taxon>eudicotyledons</taxon>
        <taxon>Gunneridae</taxon>
        <taxon>Pentapetalae</taxon>
        <taxon>rosids</taxon>
        <taxon>malvids</taxon>
        <taxon>Malvales</taxon>
        <taxon>Malvaceae</taxon>
        <taxon>Malvoideae</taxon>
        <taxon>Gossypium</taxon>
    </lineage>
</organism>
<evidence type="ECO:0000313" key="5">
    <source>
        <dbReference type="EMBL" id="PPS17915.1"/>
    </source>
</evidence>
<dbReference type="GO" id="GO:0002181">
    <property type="term" value="P:cytoplasmic translation"/>
    <property type="evidence" value="ECO:0007669"/>
    <property type="project" value="TreeGrafter"/>
</dbReference>
<evidence type="ECO:0000259" key="4">
    <source>
        <dbReference type="Pfam" id="PF03868"/>
    </source>
</evidence>
<dbReference type="AlphaFoldDB" id="A0A2P5YQP2"/>
<dbReference type="GO" id="GO:0000027">
    <property type="term" value="P:ribosomal large subunit assembly"/>
    <property type="evidence" value="ECO:0007669"/>
    <property type="project" value="TreeGrafter"/>
</dbReference>
<dbReference type="PANTHER" id="PTHR10715:SF0">
    <property type="entry name" value="LARGE RIBOSOMAL SUBUNIT PROTEIN EL6"/>
    <property type="match status" value="1"/>
</dbReference>